<feature type="compositionally biased region" description="Basic and acidic residues" evidence="1">
    <location>
        <begin position="52"/>
        <end position="62"/>
    </location>
</feature>
<evidence type="ECO:0000313" key="3">
    <source>
        <dbReference type="EMBL" id="KAJ5318673.1"/>
    </source>
</evidence>
<name>A0A9W9U5A4_9EURO</name>
<dbReference type="AlphaFoldDB" id="A0A9W9U5A4"/>
<dbReference type="EMBL" id="JAPZBO010000004">
    <property type="protein sequence ID" value="KAJ5318382.1"/>
    <property type="molecule type" value="Genomic_DNA"/>
</dbReference>
<keyword evidence="4" id="KW-1185">Reference proteome</keyword>
<evidence type="ECO:0000313" key="2">
    <source>
        <dbReference type="EMBL" id="KAJ5318382.1"/>
    </source>
</evidence>
<accession>A0A9W9U5A4</accession>
<evidence type="ECO:0000313" key="4">
    <source>
        <dbReference type="Proteomes" id="UP001147746"/>
    </source>
</evidence>
<reference evidence="3" key="1">
    <citation type="submission" date="2022-12" db="EMBL/GenBank/DDBJ databases">
        <authorList>
            <person name="Petersen C."/>
        </authorList>
    </citation>
    <scope>NUCLEOTIDE SEQUENCE</scope>
    <source>
        <strain evidence="3">IBT 21472</strain>
    </source>
</reference>
<comment type="caution">
    <text evidence="3">The sequence shown here is derived from an EMBL/GenBank/DDBJ whole genome shotgun (WGS) entry which is preliminary data.</text>
</comment>
<gene>
    <name evidence="2" type="ORF">N7476_004802</name>
    <name evidence="3" type="ORF">N7476_005093</name>
</gene>
<dbReference type="EMBL" id="JAPZBO010000004">
    <property type="protein sequence ID" value="KAJ5318673.1"/>
    <property type="molecule type" value="Genomic_DNA"/>
</dbReference>
<proteinExistence type="predicted"/>
<reference evidence="3" key="2">
    <citation type="journal article" date="2023" name="IMA Fungus">
        <title>Comparative genomic study of the Penicillium genus elucidates a diverse pangenome and 15 lateral gene transfer events.</title>
        <authorList>
            <person name="Petersen C."/>
            <person name="Sorensen T."/>
            <person name="Nielsen M.R."/>
            <person name="Sondergaard T.E."/>
            <person name="Sorensen J.L."/>
            <person name="Fitzpatrick D.A."/>
            <person name="Frisvad J.C."/>
            <person name="Nielsen K.L."/>
        </authorList>
    </citation>
    <scope>NUCLEOTIDE SEQUENCE</scope>
    <source>
        <strain evidence="3">IBT 21472</strain>
    </source>
</reference>
<sequence>MMPEMLNNMDYLDYIESQGKNSARCGNVNIYPALPSVGVPEFSPSPIKKPGRKDNPEEKSLDGRCLPNQSIGDVWSYIPDCILKNWRRSQAIPGHFVVVATAPTSPLLQWQGPNIMSARTGTKEVIQYIKDDLGIYWTEWVEICVTGYSSPSHPQSPPSPVWTRIEAFHVDGSSHLSDCDGLGAVRDEAIYHDQMFNMPYLQVVIIICPPR</sequence>
<dbReference type="Proteomes" id="UP001147746">
    <property type="component" value="Unassembled WGS sequence"/>
</dbReference>
<organism evidence="3 4">
    <name type="scientific">Penicillium atrosanguineum</name>
    <dbReference type="NCBI Taxonomy" id="1132637"/>
    <lineage>
        <taxon>Eukaryota</taxon>
        <taxon>Fungi</taxon>
        <taxon>Dikarya</taxon>
        <taxon>Ascomycota</taxon>
        <taxon>Pezizomycotina</taxon>
        <taxon>Eurotiomycetes</taxon>
        <taxon>Eurotiomycetidae</taxon>
        <taxon>Eurotiales</taxon>
        <taxon>Aspergillaceae</taxon>
        <taxon>Penicillium</taxon>
    </lineage>
</organism>
<evidence type="ECO:0000256" key="1">
    <source>
        <dbReference type="SAM" id="MobiDB-lite"/>
    </source>
</evidence>
<protein>
    <submittedName>
        <fullName evidence="3">Uncharacterized protein</fullName>
    </submittedName>
</protein>
<feature type="region of interest" description="Disordered" evidence="1">
    <location>
        <begin position="42"/>
        <end position="63"/>
    </location>
</feature>